<protein>
    <recommendedName>
        <fullName evidence="3">C2H2-type domain-containing protein</fullName>
    </recommendedName>
</protein>
<accession>A0ABW8SFK9</accession>
<evidence type="ECO:0000313" key="1">
    <source>
        <dbReference type="EMBL" id="MFL0194827.1"/>
    </source>
</evidence>
<organism evidence="1 2">
    <name type="scientific">Candidatus Clostridium eludens</name>
    <dbReference type="NCBI Taxonomy" id="3381663"/>
    <lineage>
        <taxon>Bacteria</taxon>
        <taxon>Bacillati</taxon>
        <taxon>Bacillota</taxon>
        <taxon>Clostridia</taxon>
        <taxon>Eubacteriales</taxon>
        <taxon>Clostridiaceae</taxon>
        <taxon>Clostridium</taxon>
    </lineage>
</organism>
<dbReference type="EMBL" id="JBJHZX010000005">
    <property type="protein sequence ID" value="MFL0194827.1"/>
    <property type="molecule type" value="Genomic_DNA"/>
</dbReference>
<keyword evidence="2" id="KW-1185">Reference proteome</keyword>
<sequence length="131" mass="15389">MKNSNKIKKLIKDKCACYFTQQGSINNYCCNIDGSCLFFCDNEESTGCRYFEEGVLPIEAELEFEYRNERHMDGVDKIKAKPRVRCERCGDSFSANSNRQHFCAKCKKINDREKAKLRMKKLREKRHNVTI</sequence>
<evidence type="ECO:0000313" key="2">
    <source>
        <dbReference type="Proteomes" id="UP001623660"/>
    </source>
</evidence>
<comment type="caution">
    <text evidence="1">The sequence shown here is derived from an EMBL/GenBank/DDBJ whole genome shotgun (WGS) entry which is preliminary data.</text>
</comment>
<reference evidence="1 2" key="1">
    <citation type="submission" date="2024-11" db="EMBL/GenBank/DDBJ databases">
        <authorList>
            <person name="Heng Y.C."/>
            <person name="Lim A.C.H."/>
            <person name="Lee J.K.Y."/>
            <person name="Kittelmann S."/>
        </authorList>
    </citation>
    <scope>NUCLEOTIDE SEQUENCE [LARGE SCALE GENOMIC DNA]</scope>
    <source>
        <strain evidence="1 2">WILCCON 0269</strain>
    </source>
</reference>
<name>A0ABW8SFK9_9CLOT</name>
<gene>
    <name evidence="1" type="ORF">ACJDU8_04455</name>
</gene>
<dbReference type="RefSeq" id="WP_406790951.1">
    <property type="nucleotide sequence ID" value="NZ_JBJHZX010000005.1"/>
</dbReference>
<dbReference type="Proteomes" id="UP001623660">
    <property type="component" value="Unassembled WGS sequence"/>
</dbReference>
<proteinExistence type="predicted"/>
<evidence type="ECO:0008006" key="3">
    <source>
        <dbReference type="Google" id="ProtNLM"/>
    </source>
</evidence>